<evidence type="ECO:0000256" key="3">
    <source>
        <dbReference type="ARBA" id="ARBA00022801"/>
    </source>
</evidence>
<evidence type="ECO:0000256" key="1">
    <source>
        <dbReference type="ARBA" id="ARBA00022741"/>
    </source>
</evidence>
<keyword evidence="2 9" id="KW-0227">DNA damage</keyword>
<keyword evidence="1 9" id="KW-0547">Nucleotide-binding</keyword>
<feature type="domain" description="DNA helicase Pif1-like DEAD-box helicase" evidence="10">
    <location>
        <begin position="25"/>
        <end position="240"/>
    </location>
</feature>
<dbReference type="EC" id="5.6.2.3" evidence="9"/>
<keyword evidence="7 9" id="KW-0234">DNA repair</keyword>
<dbReference type="GO" id="GO:0000723">
    <property type="term" value="P:telomere maintenance"/>
    <property type="evidence" value="ECO:0007669"/>
    <property type="project" value="InterPro"/>
</dbReference>
<dbReference type="PANTHER" id="PTHR47642:SF5">
    <property type="entry name" value="ATP-DEPENDENT DNA HELICASE"/>
    <property type="match status" value="1"/>
</dbReference>
<comment type="caution">
    <text evidence="12">The sequence shown here is derived from an EMBL/GenBank/DDBJ whole genome shotgun (WGS) entry which is preliminary data.</text>
</comment>
<dbReference type="GO" id="GO:0006310">
    <property type="term" value="P:DNA recombination"/>
    <property type="evidence" value="ECO:0007669"/>
    <property type="project" value="UniProtKB-KW"/>
</dbReference>
<keyword evidence="5 9" id="KW-0067">ATP-binding</keyword>
<keyword evidence="9" id="KW-0233">DNA recombination</keyword>
<proteinExistence type="inferred from homology"/>
<dbReference type="OrthoDB" id="432234at2759"/>
<dbReference type="AlphaFoldDB" id="A0A9P3FZ55"/>
<dbReference type="InterPro" id="IPR049163">
    <property type="entry name" value="Pif1-like_2B_dom"/>
</dbReference>
<dbReference type="Pfam" id="PF21530">
    <property type="entry name" value="Pif1_2B_dom"/>
    <property type="match status" value="1"/>
</dbReference>
<gene>
    <name evidence="12" type="ORF">PsYK624_020030</name>
</gene>
<keyword evidence="13" id="KW-1185">Reference proteome</keyword>
<dbReference type="Pfam" id="PF05970">
    <property type="entry name" value="PIF1"/>
    <property type="match status" value="1"/>
</dbReference>
<dbReference type="GO" id="GO:0005524">
    <property type="term" value="F:ATP binding"/>
    <property type="evidence" value="ECO:0007669"/>
    <property type="project" value="UniProtKB-KW"/>
</dbReference>
<keyword evidence="8" id="KW-0413">Isomerase</keyword>
<organism evidence="12 13">
    <name type="scientific">Phanerochaete sordida</name>
    <dbReference type="NCBI Taxonomy" id="48140"/>
    <lineage>
        <taxon>Eukaryota</taxon>
        <taxon>Fungi</taxon>
        <taxon>Dikarya</taxon>
        <taxon>Basidiomycota</taxon>
        <taxon>Agaricomycotina</taxon>
        <taxon>Agaricomycetes</taxon>
        <taxon>Polyporales</taxon>
        <taxon>Phanerochaetaceae</taxon>
        <taxon>Phanerochaete</taxon>
    </lineage>
</organism>
<dbReference type="CDD" id="cd18809">
    <property type="entry name" value="SF1_C_RecD"/>
    <property type="match status" value="1"/>
</dbReference>
<dbReference type="EMBL" id="BPQB01000003">
    <property type="protein sequence ID" value="GJE85923.1"/>
    <property type="molecule type" value="Genomic_DNA"/>
</dbReference>
<dbReference type="Proteomes" id="UP000703269">
    <property type="component" value="Unassembled WGS sequence"/>
</dbReference>
<dbReference type="InterPro" id="IPR051055">
    <property type="entry name" value="PIF1_helicase"/>
</dbReference>
<evidence type="ECO:0000259" key="10">
    <source>
        <dbReference type="Pfam" id="PF05970"/>
    </source>
</evidence>
<keyword evidence="4 9" id="KW-0347">Helicase</keyword>
<dbReference type="CDD" id="cd18037">
    <property type="entry name" value="DEXSc_Pif1_like"/>
    <property type="match status" value="1"/>
</dbReference>
<evidence type="ECO:0000256" key="8">
    <source>
        <dbReference type="ARBA" id="ARBA00023235"/>
    </source>
</evidence>
<reference evidence="12 13" key="1">
    <citation type="submission" date="2021-08" db="EMBL/GenBank/DDBJ databases">
        <title>Draft Genome Sequence of Phanerochaete sordida strain YK-624.</title>
        <authorList>
            <person name="Mori T."/>
            <person name="Dohra H."/>
            <person name="Suzuki T."/>
            <person name="Kawagishi H."/>
            <person name="Hirai H."/>
        </authorList>
    </citation>
    <scope>NUCLEOTIDE SEQUENCE [LARGE SCALE GENOMIC DNA]</scope>
    <source>
        <strain evidence="12 13">YK-624</strain>
    </source>
</reference>
<dbReference type="SUPFAM" id="SSF52540">
    <property type="entry name" value="P-loop containing nucleoside triphosphate hydrolases"/>
    <property type="match status" value="2"/>
</dbReference>
<name>A0A9P3FZ55_9APHY</name>
<dbReference type="InterPro" id="IPR027417">
    <property type="entry name" value="P-loop_NTPase"/>
</dbReference>
<sequence length="535" mass="59921">MGAVVKEATEVKALVDEVSAPEIWLTEDQEAVLDQFRSGKSVFFTGSAGTGKSLLMRRIIHECHHVRRMKKCEIAVTAPTAMAAMNIDGFTIHSWAGIGIGVGSVDKLLKKVLGAAHSEDIDPQQGSEESRDRATSPKRRWLECRVLIIDEISMLERSLFDKLEEIARIIRHDARPFGGIQLVLSGDFLQLPPIGRDAKFVYRSRCWTRCIEKPMVLKTVFRQKELKFVDYLNQLRMGEVTPEALAFFQRLSRPVTYGDGIRPTELFSTRWEVDVKNAFELEKLPGRTRTFRSVDSPGRDPVTDKMLKGDELTKALERISAPERLELKEGAQVMLLQTLVQNFLVNGSVGTVISYCTGAAALASHYVWFGHSSQMCLLAGRGPRTGKAGERETAEMERLKLDPHLWPVVRFAVGRSKDRTIDVCCVPLLFTAMHATGGVAAHREQVPLMLSYALTIHKAQGQTLERVKVDLKRAFTKGQCYVALSRAVSADALQVLNFDPEKIKADADVIRWLRGLKHQSALDETLAFWDDMVEC</sequence>
<evidence type="ECO:0000256" key="6">
    <source>
        <dbReference type="ARBA" id="ARBA00023125"/>
    </source>
</evidence>
<evidence type="ECO:0000313" key="12">
    <source>
        <dbReference type="EMBL" id="GJE85923.1"/>
    </source>
</evidence>
<accession>A0A9P3FZ55</accession>
<evidence type="ECO:0000313" key="13">
    <source>
        <dbReference type="Proteomes" id="UP000703269"/>
    </source>
</evidence>
<comment type="similarity">
    <text evidence="9">Belongs to the helicase family.</text>
</comment>
<dbReference type="GO" id="GO:0043139">
    <property type="term" value="F:5'-3' DNA helicase activity"/>
    <property type="evidence" value="ECO:0007669"/>
    <property type="project" value="UniProtKB-EC"/>
</dbReference>
<dbReference type="PANTHER" id="PTHR47642">
    <property type="entry name" value="ATP-DEPENDENT DNA HELICASE"/>
    <property type="match status" value="1"/>
</dbReference>
<evidence type="ECO:0000256" key="9">
    <source>
        <dbReference type="RuleBase" id="RU363044"/>
    </source>
</evidence>
<dbReference type="InterPro" id="IPR010285">
    <property type="entry name" value="DNA_helicase_pif1-like_DEAD"/>
</dbReference>
<comment type="catalytic activity">
    <reaction evidence="9">
        <text>ATP + H2O = ADP + phosphate + H(+)</text>
        <dbReference type="Rhea" id="RHEA:13065"/>
        <dbReference type="ChEBI" id="CHEBI:15377"/>
        <dbReference type="ChEBI" id="CHEBI:15378"/>
        <dbReference type="ChEBI" id="CHEBI:30616"/>
        <dbReference type="ChEBI" id="CHEBI:43474"/>
        <dbReference type="ChEBI" id="CHEBI:456216"/>
        <dbReference type="EC" id="5.6.2.3"/>
    </reaction>
</comment>
<dbReference type="Gene3D" id="3.40.50.300">
    <property type="entry name" value="P-loop containing nucleotide triphosphate hydrolases"/>
    <property type="match status" value="2"/>
</dbReference>
<dbReference type="GO" id="GO:0006281">
    <property type="term" value="P:DNA repair"/>
    <property type="evidence" value="ECO:0007669"/>
    <property type="project" value="UniProtKB-KW"/>
</dbReference>
<comment type="cofactor">
    <cofactor evidence="9">
        <name>Mg(2+)</name>
        <dbReference type="ChEBI" id="CHEBI:18420"/>
    </cofactor>
</comment>
<evidence type="ECO:0000259" key="11">
    <source>
        <dbReference type="Pfam" id="PF21530"/>
    </source>
</evidence>
<evidence type="ECO:0000256" key="5">
    <source>
        <dbReference type="ARBA" id="ARBA00022840"/>
    </source>
</evidence>
<protein>
    <recommendedName>
        <fullName evidence="9">ATP-dependent DNA helicase</fullName>
        <ecNumber evidence="9">5.6.2.3</ecNumber>
    </recommendedName>
</protein>
<evidence type="ECO:0000256" key="2">
    <source>
        <dbReference type="ARBA" id="ARBA00022763"/>
    </source>
</evidence>
<feature type="domain" description="DNA helicase Pif1-like 2B" evidence="11">
    <location>
        <begin position="321"/>
        <end position="353"/>
    </location>
</feature>
<evidence type="ECO:0000256" key="4">
    <source>
        <dbReference type="ARBA" id="ARBA00022806"/>
    </source>
</evidence>
<keyword evidence="3 9" id="KW-0378">Hydrolase</keyword>
<evidence type="ECO:0000256" key="7">
    <source>
        <dbReference type="ARBA" id="ARBA00023204"/>
    </source>
</evidence>
<dbReference type="GO" id="GO:0016787">
    <property type="term" value="F:hydrolase activity"/>
    <property type="evidence" value="ECO:0007669"/>
    <property type="project" value="UniProtKB-KW"/>
</dbReference>
<keyword evidence="6" id="KW-0238">DNA-binding</keyword>